<evidence type="ECO:0000313" key="2">
    <source>
        <dbReference type="EMBL" id="MDN0023917.1"/>
    </source>
</evidence>
<proteinExistence type="predicted"/>
<sequence length="75" mass="9026">MKKLAILYFEGKATDEEELRLLEFIKESARNKAAFAEWEEEWTHSHTPDPRTEAAWEELKEKMRRKREEQDTTEG</sequence>
<evidence type="ECO:0000313" key="4">
    <source>
        <dbReference type="Proteomes" id="UP001168478"/>
    </source>
</evidence>
<evidence type="ECO:0000313" key="1">
    <source>
        <dbReference type="EMBL" id="MDN0021420.1"/>
    </source>
</evidence>
<reference evidence="2" key="1">
    <citation type="submission" date="2023-06" db="EMBL/GenBank/DDBJ databases">
        <authorList>
            <person name="Zeman M."/>
            <person name="Kubasova T."/>
            <person name="Jahodarova E."/>
            <person name="Nykrynova M."/>
            <person name="Rychlik I."/>
        </authorList>
    </citation>
    <scope>NUCLEOTIDE SEQUENCE</scope>
    <source>
        <strain evidence="2">ET15</strain>
        <strain evidence="1">ET37</strain>
    </source>
</reference>
<dbReference type="RefSeq" id="WP_289824294.1">
    <property type="nucleotide sequence ID" value="NZ_JAUEIE010000001.1"/>
</dbReference>
<evidence type="ECO:0008006" key="5">
    <source>
        <dbReference type="Google" id="ProtNLM"/>
    </source>
</evidence>
<reference evidence="2" key="2">
    <citation type="submission" date="2023-08" db="EMBL/GenBank/DDBJ databases">
        <title>Identification and characterization of horizontal gene transfer across gut microbiota members of farm animals based on homology search.</title>
        <authorList>
            <person name="Schwarzerova J."/>
            <person name="Nykrynova M."/>
            <person name="Jureckova K."/>
            <person name="Cejkova D."/>
            <person name="Rychlik I."/>
        </authorList>
    </citation>
    <scope>NUCLEOTIDE SEQUENCE</scope>
    <source>
        <strain evidence="2">ET15</strain>
        <strain evidence="1">ET37</strain>
    </source>
</reference>
<dbReference type="AlphaFoldDB" id="A0AAW7JGB5"/>
<gene>
    <name evidence="1" type="ORF">QVN81_00050</name>
    <name evidence="2" type="ORF">QVN84_00045</name>
</gene>
<keyword evidence="3" id="KW-1185">Reference proteome</keyword>
<comment type="caution">
    <text evidence="2">The sequence shown here is derived from an EMBL/GenBank/DDBJ whole genome shotgun (WGS) entry which is preliminary data.</text>
</comment>
<accession>A0AAW7JGB5</accession>
<organism evidence="2 4">
    <name type="scientific">Leyella lascolaii</name>
    <dbReference type="NCBI Taxonomy" id="1776379"/>
    <lineage>
        <taxon>Bacteria</taxon>
        <taxon>Pseudomonadati</taxon>
        <taxon>Bacteroidota</taxon>
        <taxon>Bacteroidia</taxon>
        <taxon>Bacteroidales</taxon>
        <taxon>Prevotellaceae</taxon>
        <taxon>Leyella</taxon>
    </lineage>
</organism>
<dbReference type="Proteomes" id="UP001167831">
    <property type="component" value="Unassembled WGS sequence"/>
</dbReference>
<protein>
    <recommendedName>
        <fullName evidence="5">Anti-sigma factor</fullName>
    </recommendedName>
</protein>
<dbReference type="EMBL" id="JAUEIE010000001">
    <property type="protein sequence ID" value="MDN0021420.1"/>
    <property type="molecule type" value="Genomic_DNA"/>
</dbReference>
<dbReference type="EMBL" id="JAUEIF010000001">
    <property type="protein sequence ID" value="MDN0023917.1"/>
    <property type="molecule type" value="Genomic_DNA"/>
</dbReference>
<dbReference type="Proteomes" id="UP001168478">
    <property type="component" value="Unassembled WGS sequence"/>
</dbReference>
<evidence type="ECO:0000313" key="3">
    <source>
        <dbReference type="Proteomes" id="UP001167831"/>
    </source>
</evidence>
<name>A0AAW7JGB5_9BACT</name>